<gene>
    <name evidence="4" type="ORF">A2174_02740</name>
</gene>
<feature type="short sequence motif" description="HXTX 2" evidence="2">
    <location>
        <begin position="148"/>
        <end position="151"/>
    </location>
</feature>
<evidence type="ECO:0000313" key="4">
    <source>
        <dbReference type="EMBL" id="OGZ34502.1"/>
    </source>
</evidence>
<dbReference type="InterPro" id="IPR014051">
    <property type="entry name" value="Phosphoesterase_HXTX"/>
</dbReference>
<dbReference type="HAMAP" id="MF_01940">
    <property type="entry name" value="RNA_CPDase"/>
    <property type="match status" value="1"/>
</dbReference>
<protein>
    <recommendedName>
        <fullName evidence="2">RNA 2',3'-cyclic phosphodiesterase</fullName>
        <shortName evidence="2">RNA 2',3'-CPDase</shortName>
        <ecNumber evidence="2">3.1.4.58</ecNumber>
    </recommendedName>
</protein>
<dbReference type="PANTHER" id="PTHR35561:SF1">
    <property type="entry name" value="RNA 2',3'-CYCLIC PHOSPHODIESTERASE"/>
    <property type="match status" value="1"/>
</dbReference>
<dbReference type="GO" id="GO:0004113">
    <property type="term" value="F:2',3'-cyclic-nucleotide 3'-phosphodiesterase activity"/>
    <property type="evidence" value="ECO:0007669"/>
    <property type="project" value="InterPro"/>
</dbReference>
<proteinExistence type="inferred from homology"/>
<dbReference type="NCBIfam" id="TIGR02258">
    <property type="entry name" value="2_5_ligase"/>
    <property type="match status" value="1"/>
</dbReference>
<keyword evidence="1 2" id="KW-0378">Hydrolase</keyword>
<evidence type="ECO:0000256" key="2">
    <source>
        <dbReference type="HAMAP-Rule" id="MF_01940"/>
    </source>
</evidence>
<dbReference type="InterPro" id="IPR009097">
    <property type="entry name" value="Cyclic_Pdiesterase"/>
</dbReference>
<evidence type="ECO:0000313" key="5">
    <source>
        <dbReference type="Proteomes" id="UP000177725"/>
    </source>
</evidence>
<accession>A0A1G2F9R4</accession>
<comment type="caution">
    <text evidence="4">The sequence shown here is derived from an EMBL/GenBank/DDBJ whole genome shotgun (WGS) entry which is preliminary data.</text>
</comment>
<reference evidence="4 5" key="1">
    <citation type="journal article" date="2016" name="Nat. Commun.">
        <title>Thousands of microbial genomes shed light on interconnected biogeochemical processes in an aquifer system.</title>
        <authorList>
            <person name="Anantharaman K."/>
            <person name="Brown C.T."/>
            <person name="Hug L.A."/>
            <person name="Sharon I."/>
            <person name="Castelle C.J."/>
            <person name="Probst A.J."/>
            <person name="Thomas B.C."/>
            <person name="Singh A."/>
            <person name="Wilkins M.J."/>
            <person name="Karaoz U."/>
            <person name="Brodie E.L."/>
            <person name="Williams K.H."/>
            <person name="Hubbard S.S."/>
            <person name="Banfield J.F."/>
        </authorList>
    </citation>
    <scope>NUCLEOTIDE SEQUENCE [LARGE SCALE GENOMIC DNA]</scope>
</reference>
<sequence length="205" mass="23760">MKKRIFIAINLPENIKRRLVEFKEKWDGLFTRHSLGGGGPVRWTKKDSLHLTLVFIGYASDEEMYEVCKITRGIAQKQEPFSLNFDKIIYGPPIRQAQGRPYQPPRMIWLYGRPSQELVWVKTKLEDALSELSGLSQFRPERRYLTPHVTLARMKMGLRQGPAELPKIEQDFKFGFNVEIIDVMESDLRSDGAEYTVLEECPLGN</sequence>
<dbReference type="GO" id="GO:0016874">
    <property type="term" value="F:ligase activity"/>
    <property type="evidence" value="ECO:0007669"/>
    <property type="project" value="UniProtKB-KW"/>
</dbReference>
<dbReference type="Proteomes" id="UP000177725">
    <property type="component" value="Unassembled WGS sequence"/>
</dbReference>
<dbReference type="InterPro" id="IPR004175">
    <property type="entry name" value="RNA_CPDase"/>
</dbReference>
<dbReference type="EMBL" id="MHMV01000021">
    <property type="protein sequence ID" value="OGZ34502.1"/>
    <property type="molecule type" value="Genomic_DNA"/>
</dbReference>
<dbReference type="PANTHER" id="PTHR35561">
    <property type="entry name" value="RNA 2',3'-CYCLIC PHOSPHODIESTERASE"/>
    <property type="match status" value="1"/>
</dbReference>
<evidence type="ECO:0000256" key="1">
    <source>
        <dbReference type="ARBA" id="ARBA00022801"/>
    </source>
</evidence>
<comment type="similarity">
    <text evidence="2">Belongs to the 2H phosphoesterase superfamily. ThpR family.</text>
</comment>
<dbReference type="SUPFAM" id="SSF55144">
    <property type="entry name" value="LigT-like"/>
    <property type="match status" value="1"/>
</dbReference>
<organism evidence="4 5">
    <name type="scientific">Candidatus Portnoybacteria bacterium RBG_13_41_18</name>
    <dbReference type="NCBI Taxonomy" id="1801991"/>
    <lineage>
        <taxon>Bacteria</taxon>
        <taxon>Candidatus Portnoyibacteriota</taxon>
    </lineage>
</organism>
<keyword evidence="4" id="KW-0436">Ligase</keyword>
<comment type="function">
    <text evidence="2">Hydrolyzes RNA 2',3'-cyclic phosphodiester to an RNA 2'-phosphomonoester.</text>
</comment>
<comment type="catalytic activity">
    <reaction evidence="2">
        <text>a 3'-end 2',3'-cyclophospho-ribonucleotide-RNA + H2O = a 3'-end 2'-phospho-ribonucleotide-RNA + H(+)</text>
        <dbReference type="Rhea" id="RHEA:11828"/>
        <dbReference type="Rhea" id="RHEA-COMP:10464"/>
        <dbReference type="Rhea" id="RHEA-COMP:17353"/>
        <dbReference type="ChEBI" id="CHEBI:15377"/>
        <dbReference type="ChEBI" id="CHEBI:15378"/>
        <dbReference type="ChEBI" id="CHEBI:83064"/>
        <dbReference type="ChEBI" id="CHEBI:173113"/>
        <dbReference type="EC" id="3.1.4.58"/>
    </reaction>
</comment>
<feature type="short sequence motif" description="HXTX 1" evidence="2">
    <location>
        <begin position="50"/>
        <end position="53"/>
    </location>
</feature>
<feature type="active site" description="Proton donor" evidence="2">
    <location>
        <position position="50"/>
    </location>
</feature>
<dbReference type="EC" id="3.1.4.58" evidence="2"/>
<name>A0A1G2F9R4_9BACT</name>
<dbReference type="Pfam" id="PF02834">
    <property type="entry name" value="LigT_PEase"/>
    <property type="match status" value="1"/>
</dbReference>
<feature type="domain" description="Phosphoesterase HXTX" evidence="3">
    <location>
        <begin position="40"/>
        <end position="92"/>
    </location>
</feature>
<feature type="active site" description="Proton acceptor" evidence="2">
    <location>
        <position position="148"/>
    </location>
</feature>
<dbReference type="Gene3D" id="3.90.1140.10">
    <property type="entry name" value="Cyclic phosphodiesterase"/>
    <property type="match status" value="1"/>
</dbReference>
<dbReference type="AlphaFoldDB" id="A0A1G2F9R4"/>
<evidence type="ECO:0000259" key="3">
    <source>
        <dbReference type="Pfam" id="PF02834"/>
    </source>
</evidence>
<dbReference type="GO" id="GO:0008664">
    <property type="term" value="F:RNA 2',3'-cyclic 3'-phosphodiesterase activity"/>
    <property type="evidence" value="ECO:0007669"/>
    <property type="project" value="UniProtKB-EC"/>
</dbReference>